<evidence type="ECO:0000313" key="8">
    <source>
        <dbReference type="EMBL" id="CAA2627875.1"/>
    </source>
</evidence>
<evidence type="ECO:0000256" key="4">
    <source>
        <dbReference type="ARBA" id="ARBA00023136"/>
    </source>
</evidence>
<dbReference type="EMBL" id="CACRZD030000010">
    <property type="protein sequence ID" value="CAA6667131.1"/>
    <property type="molecule type" value="Genomic_DNA"/>
</dbReference>
<dbReference type="GO" id="GO:0080115">
    <property type="term" value="F:myosin XI tail binding"/>
    <property type="evidence" value="ECO:0007669"/>
    <property type="project" value="UniProtKB-ARBA"/>
</dbReference>
<organism evidence="8">
    <name type="scientific">Spirodela intermedia</name>
    <name type="common">Intermediate duckweed</name>
    <dbReference type="NCBI Taxonomy" id="51605"/>
    <lineage>
        <taxon>Eukaryota</taxon>
        <taxon>Viridiplantae</taxon>
        <taxon>Streptophyta</taxon>
        <taxon>Embryophyta</taxon>
        <taxon>Tracheophyta</taxon>
        <taxon>Spermatophyta</taxon>
        <taxon>Magnoliopsida</taxon>
        <taxon>Liliopsida</taxon>
        <taxon>Araceae</taxon>
        <taxon>Lemnoideae</taxon>
        <taxon>Spirodela</taxon>
    </lineage>
</organism>
<dbReference type="PANTHER" id="PTHR31422">
    <property type="entry name" value="BNAANNG28530D PROTEIN"/>
    <property type="match status" value="1"/>
</dbReference>
<dbReference type="Pfam" id="PF04576">
    <property type="entry name" value="Zein-binding"/>
    <property type="match status" value="1"/>
</dbReference>
<dbReference type="Proteomes" id="UP001189122">
    <property type="component" value="Unassembled WGS sequence"/>
</dbReference>
<reference evidence="8 9" key="1">
    <citation type="submission" date="2019-12" db="EMBL/GenBank/DDBJ databases">
        <authorList>
            <person name="Scholz U."/>
            <person name="Mascher M."/>
            <person name="Fiebig A."/>
        </authorList>
    </citation>
    <scope>NUCLEOTIDE SEQUENCE</scope>
</reference>
<gene>
    <name evidence="8" type="ORF">SI7747_10013524</name>
</gene>
<evidence type="ECO:0000259" key="7">
    <source>
        <dbReference type="PROSITE" id="PS51775"/>
    </source>
</evidence>
<feature type="domain" description="GTD-binding" evidence="7">
    <location>
        <begin position="68"/>
        <end position="166"/>
    </location>
</feature>
<accession>A0A7I8JAY1</accession>
<dbReference type="PANTHER" id="PTHR31422:SF0">
    <property type="entry name" value="MYOSIN-BINDING PROTEIN 7"/>
    <property type="match status" value="1"/>
</dbReference>
<dbReference type="EMBL" id="LR743597">
    <property type="protein sequence ID" value="CAA2627875.1"/>
    <property type="molecule type" value="Genomic_DNA"/>
</dbReference>
<keyword evidence="2" id="KW-0812">Transmembrane</keyword>
<evidence type="ECO:0000256" key="5">
    <source>
        <dbReference type="SAM" id="Coils"/>
    </source>
</evidence>
<proteinExistence type="predicted"/>
<protein>
    <recommendedName>
        <fullName evidence="7">GTD-binding domain-containing protein</fullName>
    </recommendedName>
</protein>
<dbReference type="GO" id="GO:0016020">
    <property type="term" value="C:membrane"/>
    <property type="evidence" value="ECO:0007669"/>
    <property type="project" value="UniProtKB-SubCell"/>
</dbReference>
<feature type="region of interest" description="Disordered" evidence="6">
    <location>
        <begin position="172"/>
        <end position="192"/>
    </location>
</feature>
<evidence type="ECO:0000256" key="3">
    <source>
        <dbReference type="ARBA" id="ARBA00022989"/>
    </source>
</evidence>
<sequence length="538" mass="60517">MRSEPESLAPPPRGEACCSCGCVRCGATAGWRRSVKRKVEEIEGSDAPPRRGGCSIHVDVAARVDVENEVAALRDAVARHQKTVADLYAELEQERAASASAATEAMSMILRLQREKADVQMEARQFKRFAEEKMAHDQQELLFLEDLIYKREQSLQTLSCEVQAFRHRLLSHGVDPNSVSPTGGEDDSERDTQYDYPTYQYPLLRCCADSRRLNPNINDADLDKFPPSEIPRRREHLQNLERRILHLERTPSQASLVNEMEKGMVMGSSSPNCGGANHVREFSSDAINSLVAKNPNGKQHEEFPVAFDGSSDLGGDEESSSDRVYTIDAVHSSTPTVRVCEERLGTPRDLLSLGDAISGREETDIQKLYMRLQALEADRESMRHAIMSMGTEKAQLVLLKEIAQQFYSEAPPSPPPARKLVKKQSFLGRFSFMSAIKWAISFVFWRKTPNQKAPNQTRYMFDEGRVGLLLLLENSPLWRQQWQLRISPGYEARQPLAPVTAHTFEVPLLKSLSPPCNFLSLTLSLFVRLFLLLMAVVV</sequence>
<evidence type="ECO:0000256" key="2">
    <source>
        <dbReference type="ARBA" id="ARBA00022692"/>
    </source>
</evidence>
<evidence type="ECO:0000256" key="6">
    <source>
        <dbReference type="SAM" id="MobiDB-lite"/>
    </source>
</evidence>
<feature type="coiled-coil region" evidence="5">
    <location>
        <begin position="63"/>
        <end position="97"/>
    </location>
</feature>
<keyword evidence="3" id="KW-1133">Transmembrane helix</keyword>
<comment type="subcellular location">
    <subcellularLocation>
        <location evidence="1">Membrane</location>
    </subcellularLocation>
</comment>
<keyword evidence="5" id="KW-0175">Coiled coil</keyword>
<dbReference type="PROSITE" id="PS51775">
    <property type="entry name" value="GTD_BINDING"/>
    <property type="match status" value="1"/>
</dbReference>
<evidence type="ECO:0000256" key="1">
    <source>
        <dbReference type="ARBA" id="ARBA00004370"/>
    </source>
</evidence>
<keyword evidence="9" id="KW-1185">Reference proteome</keyword>
<evidence type="ECO:0000313" key="9">
    <source>
        <dbReference type="Proteomes" id="UP001189122"/>
    </source>
</evidence>
<keyword evidence="4" id="KW-0472">Membrane</keyword>
<name>A0A7I8JAY1_SPIIN</name>
<dbReference type="AlphaFoldDB" id="A0A7I8JAY1"/>
<dbReference type="InterPro" id="IPR007656">
    <property type="entry name" value="GTD-bd"/>
</dbReference>